<dbReference type="SFLD" id="SFLDG01058">
    <property type="entry name" value="lipoyl_synthase_like"/>
    <property type="match status" value="1"/>
</dbReference>
<accession>A0A0G3W9A5</accession>
<reference evidence="11 12" key="1">
    <citation type="submission" date="2014-10" db="EMBL/GenBank/DDBJ databases">
        <title>Genome sequence of Clostridium aceticum DSM 1496.</title>
        <authorList>
            <person name="Poehlein A."/>
            <person name="Schiel-Bengelsdorf B."/>
            <person name="Gottschalk G."/>
            <person name="Duerre P."/>
            <person name="Daniel R."/>
        </authorList>
    </citation>
    <scope>NUCLEOTIDE SEQUENCE [LARGE SCALE GENOMIC DNA]</scope>
    <source>
        <strain evidence="11 12">DSM 1496</strain>
    </source>
</reference>
<feature type="binding site" evidence="9">
    <location>
        <position position="46"/>
    </location>
    <ligand>
        <name>[4Fe-4S] cluster</name>
        <dbReference type="ChEBI" id="CHEBI:49883"/>
        <label>1</label>
    </ligand>
</feature>
<dbReference type="EMBL" id="CP009687">
    <property type="protein sequence ID" value="AKL94004.1"/>
    <property type="molecule type" value="Genomic_DNA"/>
</dbReference>
<dbReference type="PIRSF" id="PIRSF005963">
    <property type="entry name" value="Lipoyl_synth"/>
    <property type="match status" value="1"/>
</dbReference>
<protein>
    <recommendedName>
        <fullName evidence="9">Lipoyl synthase</fullName>
        <ecNumber evidence="9">2.8.1.8</ecNumber>
    </recommendedName>
    <alternativeName>
        <fullName evidence="9">Lip-syn</fullName>
        <shortName evidence="9">LS</shortName>
    </alternativeName>
    <alternativeName>
        <fullName evidence="9">Lipoate synthase</fullName>
    </alternativeName>
    <alternativeName>
        <fullName evidence="9">Lipoic acid synthase</fullName>
    </alternativeName>
    <alternativeName>
        <fullName evidence="9">Sulfur insertion protein LipA</fullName>
    </alternativeName>
</protein>
<keyword evidence="7 9" id="KW-0411">Iron-sulfur</keyword>
<evidence type="ECO:0000313" key="11">
    <source>
        <dbReference type="EMBL" id="AKL94004.1"/>
    </source>
</evidence>
<dbReference type="SFLD" id="SFLDS00029">
    <property type="entry name" value="Radical_SAM"/>
    <property type="match status" value="1"/>
</dbReference>
<evidence type="ECO:0000256" key="3">
    <source>
        <dbReference type="ARBA" id="ARBA00022679"/>
    </source>
</evidence>
<organism evidence="11 12">
    <name type="scientific">Clostridium aceticum</name>
    <dbReference type="NCBI Taxonomy" id="84022"/>
    <lineage>
        <taxon>Bacteria</taxon>
        <taxon>Bacillati</taxon>
        <taxon>Bacillota</taxon>
        <taxon>Clostridia</taxon>
        <taxon>Eubacteriales</taxon>
        <taxon>Clostridiaceae</taxon>
        <taxon>Clostridium</taxon>
    </lineage>
</organism>
<name>A0A0G3W9A5_9CLOT</name>
<dbReference type="SMART" id="SM00729">
    <property type="entry name" value="Elp3"/>
    <property type="match status" value="1"/>
</dbReference>
<dbReference type="PROSITE" id="PS51918">
    <property type="entry name" value="RADICAL_SAM"/>
    <property type="match status" value="1"/>
</dbReference>
<dbReference type="Proteomes" id="UP000035704">
    <property type="component" value="Chromosome"/>
</dbReference>
<keyword evidence="6 9" id="KW-0408">Iron</keyword>
<evidence type="ECO:0000256" key="8">
    <source>
        <dbReference type="ARBA" id="ARBA00047326"/>
    </source>
</evidence>
<proteinExistence type="inferred from homology"/>
<dbReference type="FunFam" id="3.20.20.70:FF:000040">
    <property type="entry name" value="Lipoyl synthase"/>
    <property type="match status" value="1"/>
</dbReference>
<dbReference type="NCBIfam" id="NF004019">
    <property type="entry name" value="PRK05481.1"/>
    <property type="match status" value="1"/>
</dbReference>
<dbReference type="SUPFAM" id="SSF102114">
    <property type="entry name" value="Radical SAM enzymes"/>
    <property type="match status" value="1"/>
</dbReference>
<evidence type="ECO:0000256" key="6">
    <source>
        <dbReference type="ARBA" id="ARBA00023004"/>
    </source>
</evidence>
<evidence type="ECO:0000256" key="2">
    <source>
        <dbReference type="ARBA" id="ARBA00022490"/>
    </source>
</evidence>
<dbReference type="GO" id="GO:0016992">
    <property type="term" value="F:lipoate synthase activity"/>
    <property type="evidence" value="ECO:0007669"/>
    <property type="project" value="UniProtKB-UniRule"/>
</dbReference>
<dbReference type="GO" id="GO:0046872">
    <property type="term" value="F:metal ion binding"/>
    <property type="evidence" value="ECO:0007669"/>
    <property type="project" value="UniProtKB-KW"/>
</dbReference>
<comment type="catalytic activity">
    <reaction evidence="8 9">
        <text>[[Fe-S] cluster scaffold protein carrying a second [4Fe-4S](2+) cluster] + N(6)-octanoyl-L-lysyl-[protein] + 2 oxidized [2Fe-2S]-[ferredoxin] + 2 S-adenosyl-L-methionine + 4 H(+) = [[Fe-S] cluster scaffold protein] + N(6)-[(R)-dihydrolipoyl]-L-lysyl-[protein] + 4 Fe(3+) + 2 hydrogen sulfide + 2 5'-deoxyadenosine + 2 L-methionine + 2 reduced [2Fe-2S]-[ferredoxin]</text>
        <dbReference type="Rhea" id="RHEA:16585"/>
        <dbReference type="Rhea" id="RHEA-COMP:9928"/>
        <dbReference type="Rhea" id="RHEA-COMP:10000"/>
        <dbReference type="Rhea" id="RHEA-COMP:10001"/>
        <dbReference type="Rhea" id="RHEA-COMP:10475"/>
        <dbReference type="Rhea" id="RHEA-COMP:14568"/>
        <dbReference type="Rhea" id="RHEA-COMP:14569"/>
        <dbReference type="ChEBI" id="CHEBI:15378"/>
        <dbReference type="ChEBI" id="CHEBI:17319"/>
        <dbReference type="ChEBI" id="CHEBI:29034"/>
        <dbReference type="ChEBI" id="CHEBI:29919"/>
        <dbReference type="ChEBI" id="CHEBI:33722"/>
        <dbReference type="ChEBI" id="CHEBI:33737"/>
        <dbReference type="ChEBI" id="CHEBI:33738"/>
        <dbReference type="ChEBI" id="CHEBI:57844"/>
        <dbReference type="ChEBI" id="CHEBI:59789"/>
        <dbReference type="ChEBI" id="CHEBI:78809"/>
        <dbReference type="ChEBI" id="CHEBI:83100"/>
        <dbReference type="EC" id="2.8.1.8"/>
    </reaction>
</comment>
<dbReference type="NCBIfam" id="NF009544">
    <property type="entry name" value="PRK12928.1"/>
    <property type="match status" value="1"/>
</dbReference>
<evidence type="ECO:0000256" key="9">
    <source>
        <dbReference type="HAMAP-Rule" id="MF_00206"/>
    </source>
</evidence>
<evidence type="ECO:0000256" key="7">
    <source>
        <dbReference type="ARBA" id="ARBA00023014"/>
    </source>
</evidence>
<evidence type="ECO:0000256" key="5">
    <source>
        <dbReference type="ARBA" id="ARBA00022723"/>
    </source>
</evidence>
<dbReference type="EC" id="2.8.1.8" evidence="9"/>
<keyword evidence="3 9" id="KW-0808">Transferase</keyword>
<dbReference type="InterPro" id="IPR058240">
    <property type="entry name" value="rSAM_sf"/>
</dbReference>
<gene>
    <name evidence="11" type="primary">lipA1</name>
    <name evidence="9" type="synonym">lipA</name>
    <name evidence="11" type="ORF">CACET_c04940</name>
</gene>
<evidence type="ECO:0000259" key="10">
    <source>
        <dbReference type="PROSITE" id="PS51918"/>
    </source>
</evidence>
<dbReference type="InterPro" id="IPR003698">
    <property type="entry name" value="Lipoyl_synth"/>
</dbReference>
<sequence length="285" mass="31942">MMKTRPSWLTKKAADQKSFLKMEKLLKDLALNTVCGEADCPNIGECFQKKTATFMILGKTCTRNCGFCAVSKGIPEAIKTEEAVSVAIAVNKLNLRHVVITSVTRDDLQDGGAQHFVDTINEIRKCNKNVTIEVLIPDFKGNKKSIQKVIDAEPEIINHNLETVPVLYSEIRSGASYTRSLGLLKQVKESNKKIITKTGMMLGLGERREEVLEVMDDLRKIDCDVLTLGQYLKPTEGHIDVEEYISPERFSVYKEIALKKGFKFVESGPFVRSSYQAVNIIEGMF</sequence>
<comment type="cofactor">
    <cofactor evidence="9">
        <name>[4Fe-4S] cluster</name>
        <dbReference type="ChEBI" id="CHEBI:49883"/>
    </cofactor>
    <text evidence="9">Binds 2 [4Fe-4S] clusters per subunit. One cluster is coordinated with 3 cysteines and an exchangeable S-adenosyl-L-methionine.</text>
</comment>
<evidence type="ECO:0000256" key="1">
    <source>
        <dbReference type="ARBA" id="ARBA00022485"/>
    </source>
</evidence>
<dbReference type="GO" id="GO:0051539">
    <property type="term" value="F:4 iron, 4 sulfur cluster binding"/>
    <property type="evidence" value="ECO:0007669"/>
    <property type="project" value="UniProtKB-UniRule"/>
</dbReference>
<feature type="binding site" evidence="9">
    <location>
        <position position="35"/>
    </location>
    <ligand>
        <name>[4Fe-4S] cluster</name>
        <dbReference type="ChEBI" id="CHEBI:49883"/>
        <label>1</label>
    </ligand>
</feature>
<comment type="subcellular location">
    <subcellularLocation>
        <location evidence="9">Cytoplasm</location>
    </subcellularLocation>
</comment>
<feature type="binding site" evidence="9">
    <location>
        <position position="274"/>
    </location>
    <ligand>
        <name>[4Fe-4S] cluster</name>
        <dbReference type="ChEBI" id="CHEBI:49883"/>
        <label>1</label>
    </ligand>
</feature>
<keyword evidence="4 9" id="KW-0949">S-adenosyl-L-methionine</keyword>
<dbReference type="GO" id="GO:0005737">
    <property type="term" value="C:cytoplasm"/>
    <property type="evidence" value="ECO:0007669"/>
    <property type="project" value="UniProtKB-SubCell"/>
</dbReference>
<dbReference type="Gene3D" id="3.20.20.70">
    <property type="entry name" value="Aldolase class I"/>
    <property type="match status" value="1"/>
</dbReference>
<dbReference type="CDD" id="cd01335">
    <property type="entry name" value="Radical_SAM"/>
    <property type="match status" value="1"/>
</dbReference>
<dbReference type="InterPro" id="IPR006638">
    <property type="entry name" value="Elp3/MiaA/NifB-like_rSAM"/>
</dbReference>
<dbReference type="NCBIfam" id="TIGR00510">
    <property type="entry name" value="lipA"/>
    <property type="match status" value="1"/>
</dbReference>
<keyword evidence="1 9" id="KW-0004">4Fe-4S</keyword>
<dbReference type="InterPro" id="IPR007197">
    <property type="entry name" value="rSAM"/>
</dbReference>
<feature type="binding site" evidence="9">
    <location>
        <position position="68"/>
    </location>
    <ligand>
        <name>[4Fe-4S] cluster</name>
        <dbReference type="ChEBI" id="CHEBI:49883"/>
        <label>2</label>
        <note>4Fe-4S-S-AdoMet</note>
    </ligand>
</feature>
<dbReference type="Pfam" id="PF04055">
    <property type="entry name" value="Radical_SAM"/>
    <property type="match status" value="1"/>
</dbReference>
<dbReference type="KEGG" id="cace:CACET_c04940"/>
<dbReference type="PANTHER" id="PTHR10949">
    <property type="entry name" value="LIPOYL SYNTHASE"/>
    <property type="match status" value="1"/>
</dbReference>
<dbReference type="PANTHER" id="PTHR10949:SF0">
    <property type="entry name" value="LIPOYL SYNTHASE, MITOCHONDRIAL"/>
    <property type="match status" value="1"/>
</dbReference>
<dbReference type="UniPathway" id="UPA00538">
    <property type="reaction ID" value="UER00593"/>
</dbReference>
<evidence type="ECO:0000256" key="4">
    <source>
        <dbReference type="ARBA" id="ARBA00022691"/>
    </source>
</evidence>
<feature type="binding site" evidence="9">
    <location>
        <position position="61"/>
    </location>
    <ligand>
        <name>[4Fe-4S] cluster</name>
        <dbReference type="ChEBI" id="CHEBI:49883"/>
        <label>2</label>
        <note>4Fe-4S-S-AdoMet</note>
    </ligand>
</feature>
<dbReference type="HAMAP" id="MF_00206">
    <property type="entry name" value="Lipoyl_synth"/>
    <property type="match status" value="1"/>
</dbReference>
<feature type="domain" description="Radical SAM core" evidence="10">
    <location>
        <begin position="47"/>
        <end position="263"/>
    </location>
</feature>
<feature type="binding site" evidence="9">
    <location>
        <position position="40"/>
    </location>
    <ligand>
        <name>[4Fe-4S] cluster</name>
        <dbReference type="ChEBI" id="CHEBI:49883"/>
        <label>1</label>
    </ligand>
</feature>
<dbReference type="SFLD" id="SFLDF00271">
    <property type="entry name" value="lipoyl_synthase"/>
    <property type="match status" value="1"/>
</dbReference>
<dbReference type="InterPro" id="IPR013785">
    <property type="entry name" value="Aldolase_TIM"/>
</dbReference>
<keyword evidence="5 9" id="KW-0479">Metal-binding</keyword>
<keyword evidence="12" id="KW-1185">Reference proteome</keyword>
<comment type="function">
    <text evidence="9">Catalyzes the radical-mediated insertion of two sulfur atoms into the C-6 and C-8 positions of the octanoyl moiety bound to the lipoyl domains of lipoate-dependent enzymes, thereby converting the octanoylated domains into lipoylated derivatives.</text>
</comment>
<dbReference type="STRING" id="84022.CACET_c04940"/>
<dbReference type="AlphaFoldDB" id="A0A0G3W9A5"/>
<evidence type="ECO:0000313" key="12">
    <source>
        <dbReference type="Proteomes" id="UP000035704"/>
    </source>
</evidence>
<comment type="similarity">
    <text evidence="9">Belongs to the radical SAM superfamily. Lipoyl synthase family.</text>
</comment>
<dbReference type="PATRIC" id="fig|84022.6.peg.498"/>
<keyword evidence="2 9" id="KW-0963">Cytoplasm</keyword>
<feature type="binding site" evidence="9">
    <location>
        <position position="65"/>
    </location>
    <ligand>
        <name>[4Fe-4S] cluster</name>
        <dbReference type="ChEBI" id="CHEBI:49883"/>
        <label>2</label>
        <note>4Fe-4S-S-AdoMet</note>
    </ligand>
</feature>
<dbReference type="GO" id="GO:0009249">
    <property type="term" value="P:protein lipoylation"/>
    <property type="evidence" value="ECO:0007669"/>
    <property type="project" value="UniProtKB-UniRule"/>
</dbReference>
<comment type="pathway">
    <text evidence="9">Protein modification; protein lipoylation via endogenous pathway; protein N(6)-(lipoyl)lysine from octanoyl-[acyl-carrier-protein]: step 2/2.</text>
</comment>